<protein>
    <recommendedName>
        <fullName evidence="3">HicA toxin of toxin-antitoxin</fullName>
    </recommendedName>
</protein>
<organism evidence="1 2">
    <name type="scientific">Mesorhizobium muleiense</name>
    <dbReference type="NCBI Taxonomy" id="1004279"/>
    <lineage>
        <taxon>Bacteria</taxon>
        <taxon>Pseudomonadati</taxon>
        <taxon>Pseudomonadota</taxon>
        <taxon>Alphaproteobacteria</taxon>
        <taxon>Hyphomicrobiales</taxon>
        <taxon>Phyllobacteriaceae</taxon>
        <taxon>Mesorhizobium</taxon>
    </lineage>
</organism>
<sequence length="64" mass="7420">MSKHRRDCVKLCREAGLHPLETEDRGKHWAVVCVEGRVFCPSTPSDNRWRRNLYAVARRLGAMP</sequence>
<keyword evidence="2" id="KW-1185">Reference proteome</keyword>
<evidence type="ECO:0000313" key="2">
    <source>
        <dbReference type="Proteomes" id="UP000198894"/>
    </source>
</evidence>
<dbReference type="AlphaFoldDB" id="A0A1G9AAN2"/>
<name>A0A1G9AAN2_9HYPH</name>
<dbReference type="Proteomes" id="UP000198894">
    <property type="component" value="Unassembled WGS sequence"/>
</dbReference>
<reference evidence="2" key="1">
    <citation type="submission" date="2016-10" db="EMBL/GenBank/DDBJ databases">
        <authorList>
            <person name="Varghese N."/>
            <person name="Submissions S."/>
        </authorList>
    </citation>
    <scope>NUCLEOTIDE SEQUENCE [LARGE SCALE GENOMIC DNA]</scope>
    <source>
        <strain evidence="2">CGMCC 1.11022</strain>
    </source>
</reference>
<proteinExistence type="predicted"/>
<accession>A0A1G9AAN2</accession>
<gene>
    <name evidence="1" type="ORF">SAMN05428953_11323</name>
</gene>
<evidence type="ECO:0000313" key="1">
    <source>
        <dbReference type="EMBL" id="SDK24419.1"/>
    </source>
</evidence>
<evidence type="ECO:0008006" key="3">
    <source>
        <dbReference type="Google" id="ProtNLM"/>
    </source>
</evidence>
<dbReference type="EMBL" id="FNEE01000013">
    <property type="protein sequence ID" value="SDK24419.1"/>
    <property type="molecule type" value="Genomic_DNA"/>
</dbReference>